<keyword evidence="3" id="KW-1185">Reference proteome</keyword>
<evidence type="ECO:0000313" key="2">
    <source>
        <dbReference type="EMBL" id="NEC59758.1"/>
    </source>
</evidence>
<dbReference type="RefSeq" id="WP_095213628.1">
    <property type="nucleotide sequence ID" value="NZ_JAAGNC010000151.1"/>
</dbReference>
<comment type="caution">
    <text evidence="2">The sequence shown here is derived from an EMBL/GenBank/DDBJ whole genome shotgun (WGS) entry which is preliminary data.</text>
</comment>
<evidence type="ECO:0000256" key="1">
    <source>
        <dbReference type="SAM" id="MobiDB-lite"/>
    </source>
</evidence>
<sequence>MTGDQQEFSAGRQPPRTGGAYGGRPAESFVNPLAHGPRYSYDKKTLTDISKEFEDLANEFREDQQYAQNIARAKAPGLDYASENNAETIRDSGKALLVSLVQQEQYCRDQAKKYRAALGEYTVAEDTHSTEVRKAGGSL</sequence>
<name>A0ABX0C4E7_9PSEU</name>
<feature type="region of interest" description="Disordered" evidence="1">
    <location>
        <begin position="1"/>
        <end position="37"/>
    </location>
</feature>
<gene>
    <name evidence="2" type="ORF">G3I59_30300</name>
</gene>
<proteinExistence type="predicted"/>
<evidence type="ECO:0008006" key="4">
    <source>
        <dbReference type="Google" id="ProtNLM"/>
    </source>
</evidence>
<dbReference type="Proteomes" id="UP000470404">
    <property type="component" value="Unassembled WGS sequence"/>
</dbReference>
<protein>
    <recommendedName>
        <fullName evidence="4">PE domain-containing protein</fullName>
    </recommendedName>
</protein>
<evidence type="ECO:0000313" key="3">
    <source>
        <dbReference type="Proteomes" id="UP000470404"/>
    </source>
</evidence>
<organism evidence="2 3">
    <name type="scientific">Amycolatopsis rubida</name>
    <dbReference type="NCBI Taxonomy" id="112413"/>
    <lineage>
        <taxon>Bacteria</taxon>
        <taxon>Bacillati</taxon>
        <taxon>Actinomycetota</taxon>
        <taxon>Actinomycetes</taxon>
        <taxon>Pseudonocardiales</taxon>
        <taxon>Pseudonocardiaceae</taxon>
        <taxon>Amycolatopsis</taxon>
    </lineage>
</organism>
<accession>A0ABX0C4E7</accession>
<dbReference type="EMBL" id="JAAGNC010000151">
    <property type="protein sequence ID" value="NEC59758.1"/>
    <property type="molecule type" value="Genomic_DNA"/>
</dbReference>
<reference evidence="2 3" key="1">
    <citation type="submission" date="2020-01" db="EMBL/GenBank/DDBJ databases">
        <title>Insect and environment-associated Actinomycetes.</title>
        <authorList>
            <person name="Currrie C."/>
            <person name="Chevrette M."/>
            <person name="Carlson C."/>
            <person name="Stubbendieck R."/>
            <person name="Wendt-Pienkowski E."/>
        </authorList>
    </citation>
    <scope>NUCLEOTIDE SEQUENCE [LARGE SCALE GENOMIC DNA]</scope>
    <source>
        <strain evidence="2 3">SID8386</strain>
    </source>
</reference>